<sequence length="148" mass="16047">MRQLISTTDIAAPPEHVWGVLTDFSRYSEWNPMFTGAAGDLVPGGVLALRMPVTEGGRSMTSRTRVLEAEPGRRLSWRWRVVGSAVLQAVHEFDLRPAGGGTTLVQRETMVGALVPLLSPVIATYEKTFVRLSEALKARSEGEAGRGA</sequence>
<protein>
    <recommendedName>
        <fullName evidence="3">SRPBCC domain-containing protein</fullName>
    </recommendedName>
</protein>
<reference evidence="1 2" key="1">
    <citation type="submission" date="2020-08" db="EMBL/GenBank/DDBJ databases">
        <title>Genomic Encyclopedia of Type Strains, Phase III (KMG-III): the genomes of soil and plant-associated and newly described type strains.</title>
        <authorList>
            <person name="Whitman W."/>
        </authorList>
    </citation>
    <scope>NUCLEOTIDE SEQUENCE [LARGE SCALE GENOMIC DNA]</scope>
    <source>
        <strain evidence="1 2">CECT 3303</strain>
    </source>
</reference>
<evidence type="ECO:0000313" key="2">
    <source>
        <dbReference type="Proteomes" id="UP000562352"/>
    </source>
</evidence>
<keyword evidence="2" id="KW-1185">Reference proteome</keyword>
<dbReference type="Pfam" id="PF10604">
    <property type="entry name" value="Polyketide_cyc2"/>
    <property type="match status" value="1"/>
</dbReference>
<dbReference type="PANTHER" id="PTHR36166">
    <property type="entry name" value="CHROMOSOME 9, WHOLE GENOME SHOTGUN SEQUENCE"/>
    <property type="match status" value="1"/>
</dbReference>
<gene>
    <name evidence="1" type="ORF">FHS22_005118</name>
</gene>
<comment type="caution">
    <text evidence="1">The sequence shown here is derived from an EMBL/GenBank/DDBJ whole genome shotgun (WGS) entry which is preliminary data.</text>
</comment>
<name>A0A841DC11_PLAVE</name>
<dbReference type="InterPro" id="IPR023393">
    <property type="entry name" value="START-like_dom_sf"/>
</dbReference>
<dbReference type="InterPro" id="IPR019587">
    <property type="entry name" value="Polyketide_cyclase/dehydratase"/>
</dbReference>
<dbReference type="RefSeq" id="WP_184945522.1">
    <property type="nucleotide sequence ID" value="NZ_BAAAWZ010000001.1"/>
</dbReference>
<dbReference type="SUPFAM" id="SSF55961">
    <property type="entry name" value="Bet v1-like"/>
    <property type="match status" value="1"/>
</dbReference>
<dbReference type="AlphaFoldDB" id="A0A841DC11"/>
<proteinExistence type="predicted"/>
<dbReference type="PANTHER" id="PTHR36166:SF1">
    <property type="entry name" value="SRPBCC DOMAIN-CONTAINING PROTEIN"/>
    <property type="match status" value="1"/>
</dbReference>
<evidence type="ECO:0000313" key="1">
    <source>
        <dbReference type="EMBL" id="MBB5965828.1"/>
    </source>
</evidence>
<organism evidence="1 2">
    <name type="scientific">Planomonospora venezuelensis</name>
    <dbReference type="NCBI Taxonomy" id="1999"/>
    <lineage>
        <taxon>Bacteria</taxon>
        <taxon>Bacillati</taxon>
        <taxon>Actinomycetota</taxon>
        <taxon>Actinomycetes</taxon>
        <taxon>Streptosporangiales</taxon>
        <taxon>Streptosporangiaceae</taxon>
        <taxon>Planomonospora</taxon>
    </lineage>
</organism>
<dbReference type="EMBL" id="JACHJJ010000019">
    <property type="protein sequence ID" value="MBB5965828.1"/>
    <property type="molecule type" value="Genomic_DNA"/>
</dbReference>
<dbReference type="CDD" id="cd07822">
    <property type="entry name" value="SRPBCC_4"/>
    <property type="match status" value="1"/>
</dbReference>
<evidence type="ECO:0008006" key="3">
    <source>
        <dbReference type="Google" id="ProtNLM"/>
    </source>
</evidence>
<dbReference type="Proteomes" id="UP000562352">
    <property type="component" value="Unassembled WGS sequence"/>
</dbReference>
<accession>A0A841DC11</accession>
<dbReference type="Gene3D" id="3.30.530.20">
    <property type="match status" value="1"/>
</dbReference>